<comment type="caution">
    <text evidence="1">The sequence shown here is derived from an EMBL/GenBank/DDBJ whole genome shotgun (WGS) entry which is preliminary data.</text>
</comment>
<dbReference type="Proteomes" id="UP000324831">
    <property type="component" value="Unassembled WGS sequence"/>
</dbReference>
<dbReference type="RefSeq" id="WP_216083292.1">
    <property type="nucleotide sequence ID" value="NZ_CACTIB010000020.1"/>
</dbReference>
<dbReference type="AlphaFoldDB" id="A0A478FQT4"/>
<accession>A0A478FQT4</accession>
<sequence>MVTAKELVISEGVDKILGDVDTRSCLSFPKKIIGLSSPTAICKTSYYSYLNEKMKTFRTAF</sequence>
<dbReference type="EMBL" id="BIMN01000004">
    <property type="protein sequence ID" value="GCE63843.1"/>
    <property type="molecule type" value="Genomic_DNA"/>
</dbReference>
<protein>
    <submittedName>
        <fullName evidence="1">Uncharacterized protein</fullName>
    </submittedName>
</protein>
<name>A0A478FQT4_9MOLU</name>
<proteinExistence type="predicted"/>
<organism evidence="1 2">
    <name type="scientific">Candidatus Mycoplasma haematohominis</name>
    <dbReference type="NCBI Taxonomy" id="1494318"/>
    <lineage>
        <taxon>Bacteria</taxon>
        <taxon>Bacillati</taxon>
        <taxon>Mycoplasmatota</taxon>
        <taxon>Mollicutes</taxon>
        <taxon>Mycoplasmataceae</taxon>
        <taxon>Mycoplasma</taxon>
    </lineage>
</organism>
<gene>
    <name evidence="1" type="ORF">MHSWG343_08500</name>
</gene>
<evidence type="ECO:0000313" key="2">
    <source>
        <dbReference type="Proteomes" id="UP000324831"/>
    </source>
</evidence>
<reference evidence="1 2" key="1">
    <citation type="submission" date="2019-01" db="EMBL/GenBank/DDBJ databases">
        <title>Draft genome sequences of Candidatus Mycoplasma haemohominis SWG34-3 identified from a patient with pyrexia, anemia and liver dysfunction.</title>
        <authorList>
            <person name="Sekizuka T."/>
            <person name="Hattori N."/>
            <person name="Katano H."/>
            <person name="Takuma T."/>
            <person name="Ito T."/>
            <person name="Arai N."/>
            <person name="Yanai R."/>
            <person name="Ishii S."/>
            <person name="Miura Y."/>
            <person name="Tokunaga T."/>
            <person name="Watanabe H."/>
            <person name="Nomura N."/>
            <person name="Eguchi J."/>
            <person name="Arai T."/>
            <person name="Hasegawa H."/>
            <person name="Nakamaki T."/>
            <person name="Wakita T."/>
            <person name="Niki Y."/>
            <person name="Kuroda M."/>
        </authorList>
    </citation>
    <scope>NUCLEOTIDE SEQUENCE [LARGE SCALE GENOMIC DNA]</scope>
    <source>
        <strain evidence="1">SWG34-3</strain>
    </source>
</reference>
<evidence type="ECO:0000313" key="1">
    <source>
        <dbReference type="EMBL" id="GCE63843.1"/>
    </source>
</evidence>